<dbReference type="GO" id="GO:0071513">
    <property type="term" value="C:phosphopantothenoylcysteine decarboxylase complex"/>
    <property type="evidence" value="ECO:0007669"/>
    <property type="project" value="TreeGrafter"/>
</dbReference>
<evidence type="ECO:0000256" key="4">
    <source>
        <dbReference type="RuleBase" id="RU364078"/>
    </source>
</evidence>
<comment type="function">
    <text evidence="3">Catalyzes two sequential steps in the biosynthesis of coenzyme A. In the first step cysteine is conjugated to 4'-phosphopantothenate to form 4-phosphopantothenoylcysteine. In the second step the latter compound is decarboxylated to form 4'-phosphopantotheine.</text>
</comment>
<dbReference type="InterPro" id="IPR036551">
    <property type="entry name" value="Flavin_trans-like"/>
</dbReference>
<keyword evidence="3 4" id="KW-0285">Flavoprotein</keyword>
<dbReference type="STRING" id="28092.WM40_16415"/>
<dbReference type="PATRIC" id="fig|28092.6.peg.3862"/>
<dbReference type="GO" id="GO:0010181">
    <property type="term" value="F:FMN binding"/>
    <property type="evidence" value="ECO:0007669"/>
    <property type="project" value="UniProtKB-UniRule"/>
</dbReference>
<feature type="binding site" evidence="3">
    <location>
        <position position="382"/>
    </location>
    <ligand>
        <name>CTP</name>
        <dbReference type="ChEBI" id="CHEBI:37563"/>
    </ligand>
</feature>
<dbReference type="Pfam" id="PF04127">
    <property type="entry name" value="DFP"/>
    <property type="match status" value="2"/>
</dbReference>
<proteinExistence type="inferred from homology"/>
<dbReference type="GO" id="GO:0046872">
    <property type="term" value="F:metal ion binding"/>
    <property type="evidence" value="ECO:0007669"/>
    <property type="project" value="UniProtKB-KW"/>
</dbReference>
<dbReference type="GO" id="GO:0015937">
    <property type="term" value="P:coenzyme A biosynthetic process"/>
    <property type="evidence" value="ECO:0007669"/>
    <property type="project" value="UniProtKB-UniRule"/>
</dbReference>
<comment type="catalytic activity">
    <reaction evidence="3 4">
        <text>(R)-4'-phosphopantothenate + L-cysteine + CTP = N-[(R)-4-phosphopantothenoyl]-L-cysteine + CMP + diphosphate + H(+)</text>
        <dbReference type="Rhea" id="RHEA:19397"/>
        <dbReference type="ChEBI" id="CHEBI:10986"/>
        <dbReference type="ChEBI" id="CHEBI:15378"/>
        <dbReference type="ChEBI" id="CHEBI:33019"/>
        <dbReference type="ChEBI" id="CHEBI:35235"/>
        <dbReference type="ChEBI" id="CHEBI:37563"/>
        <dbReference type="ChEBI" id="CHEBI:59458"/>
        <dbReference type="ChEBI" id="CHEBI:60377"/>
        <dbReference type="EC" id="6.3.2.5"/>
    </reaction>
</comment>
<dbReference type="InterPro" id="IPR035929">
    <property type="entry name" value="CoaB-like_sf"/>
</dbReference>
<evidence type="ECO:0000256" key="5">
    <source>
        <dbReference type="SAM" id="MobiDB-lite"/>
    </source>
</evidence>
<feature type="domain" description="DNA/pantothenate metabolism flavoprotein C-terminal" evidence="7">
    <location>
        <begin position="192"/>
        <end position="274"/>
    </location>
</feature>
<dbReference type="InterPro" id="IPR007085">
    <property type="entry name" value="DNA/pantothenate-metab_flavo_C"/>
</dbReference>
<comment type="cofactor">
    <cofactor evidence="3">
        <name>FMN</name>
        <dbReference type="ChEBI" id="CHEBI:58210"/>
    </cofactor>
    <text evidence="3">Binds 1 FMN per subunit.</text>
</comment>
<keyword evidence="3" id="KW-0479">Metal-binding</keyword>
<evidence type="ECO:0000313" key="8">
    <source>
        <dbReference type="EMBL" id="KKB62585.1"/>
    </source>
</evidence>
<dbReference type="GO" id="GO:0004632">
    <property type="term" value="F:phosphopantothenate--cysteine ligase activity"/>
    <property type="evidence" value="ECO:0007669"/>
    <property type="project" value="UniProtKB-UniRule"/>
</dbReference>
<evidence type="ECO:0000259" key="7">
    <source>
        <dbReference type="Pfam" id="PF04127"/>
    </source>
</evidence>
<reference evidence="8 9" key="1">
    <citation type="submission" date="2015-03" db="EMBL/GenBank/DDBJ databases">
        <title>Draft Genome Sequence of Burkholderia andropogonis type strain ICMP2807, isolated from Sorghum bicolor.</title>
        <authorList>
            <person name="Lopes-Santos L."/>
            <person name="Castro D.B."/>
            <person name="Ottoboni L.M."/>
            <person name="Park D."/>
            <person name="Weirc B.S."/>
            <person name="Destefano S.A."/>
        </authorList>
    </citation>
    <scope>NUCLEOTIDE SEQUENCE [LARGE SCALE GENOMIC DNA]</scope>
    <source>
        <strain evidence="8 9">ICMP2807</strain>
    </source>
</reference>
<feature type="binding site" evidence="3">
    <location>
        <position position="319"/>
    </location>
    <ligand>
        <name>CTP</name>
        <dbReference type="ChEBI" id="CHEBI:37563"/>
    </ligand>
</feature>
<evidence type="ECO:0000256" key="2">
    <source>
        <dbReference type="ARBA" id="ARBA00023239"/>
    </source>
</evidence>
<comment type="pathway">
    <text evidence="3 4">Cofactor biosynthesis; coenzyme A biosynthesis; CoA from (R)-pantothenate: step 2/5.</text>
</comment>
<comment type="cofactor">
    <cofactor evidence="3">
        <name>Mg(2+)</name>
        <dbReference type="ChEBI" id="CHEBI:18420"/>
    </cofactor>
</comment>
<dbReference type="HAMAP" id="MF_02225">
    <property type="entry name" value="CoaBC"/>
    <property type="match status" value="1"/>
</dbReference>
<dbReference type="PANTHER" id="PTHR14359:SF6">
    <property type="entry name" value="PHOSPHOPANTOTHENOYLCYSTEINE DECARBOXYLASE"/>
    <property type="match status" value="1"/>
</dbReference>
<feature type="domain" description="DNA/pantothenate metabolism flavoprotein C-terminal" evidence="7">
    <location>
        <begin position="305"/>
        <end position="432"/>
    </location>
</feature>
<feature type="region of interest" description="Disordered" evidence="5">
    <location>
        <begin position="277"/>
        <end position="300"/>
    </location>
</feature>
<keyword evidence="2 3" id="KW-0456">Lyase</keyword>
<dbReference type="EMBL" id="LAQU01000018">
    <property type="protein sequence ID" value="KKB62585.1"/>
    <property type="molecule type" value="Genomic_DNA"/>
</dbReference>
<keyword evidence="3 4" id="KW-0288">FMN</keyword>
<dbReference type="SUPFAM" id="SSF52507">
    <property type="entry name" value="Homo-oligomeric flavin-containing Cys decarboxylases, HFCD"/>
    <property type="match status" value="1"/>
</dbReference>
<comment type="pathway">
    <text evidence="3 4">Cofactor biosynthesis; coenzyme A biosynthesis; CoA from (R)-pantothenate: step 3/5.</text>
</comment>
<dbReference type="SUPFAM" id="SSF102645">
    <property type="entry name" value="CoaB-like"/>
    <property type="match status" value="1"/>
</dbReference>
<comment type="similarity">
    <text evidence="3 4">In the N-terminal section; belongs to the HFCD (homo-oligomeric flavin containing Cys decarboxylase) superfamily.</text>
</comment>
<dbReference type="GO" id="GO:0015941">
    <property type="term" value="P:pantothenate catabolic process"/>
    <property type="evidence" value="ECO:0007669"/>
    <property type="project" value="InterPro"/>
</dbReference>
<sequence>MATAHPNGPLAGRHLVLGLTGGIACYKVAELARLLIKAGATVQVAMTEAATRFITPLTMQALTGHPVFLDEWTSQDGNGMAHIDLSRRADGIVVAPASADFMARLAHGMANDLLSTLCLARDCPLAIVPAMNRQMWSNPATQRNAHQLRHDGIAIWGPDAGDQACGEVGDGRMLEADAIRDAIVAWFTPKRLQGHRLVITAGPTFEPIDPVRGITNRSSGKMGYAIARAAADAGADVTLISGPTALPLPWGVRRLDVETAQQMRAAVHAVLLSQDNEEHPALTHTPDTNAGPSDIDRRGLDQSNVGRRPIFIAVAAVADWRPAAAATEKIKRSNDPAPTLAFVENPDILREVAHGPNPPYCVGFAAETNDLDTHATEKRARKRVPLLVGNLGHLTFGKDDNEIVLFDDEGRHPLPPGDKASLARRLIEEIARRVTRSHSPSVPQP</sequence>
<feature type="binding site" evidence="3">
    <location>
        <begin position="346"/>
        <end position="349"/>
    </location>
    <ligand>
        <name>CTP</name>
        <dbReference type="ChEBI" id="CHEBI:37563"/>
    </ligand>
</feature>
<dbReference type="EC" id="6.3.2.5" evidence="3"/>
<feature type="active site" description="Proton donor" evidence="3">
    <location>
        <position position="165"/>
    </location>
</feature>
<dbReference type="Proteomes" id="UP000033618">
    <property type="component" value="Unassembled WGS sequence"/>
</dbReference>
<organism evidence="8 9">
    <name type="scientific">Robbsia andropogonis</name>
    <dbReference type="NCBI Taxonomy" id="28092"/>
    <lineage>
        <taxon>Bacteria</taxon>
        <taxon>Pseudomonadati</taxon>
        <taxon>Pseudomonadota</taxon>
        <taxon>Betaproteobacteria</taxon>
        <taxon>Burkholderiales</taxon>
        <taxon>Burkholderiaceae</taxon>
        <taxon>Robbsia</taxon>
    </lineage>
</organism>
<comment type="function">
    <text evidence="4">Catalyzes two steps in the biosynthesis of coenzyme A. In the first step cysteine is conjugated to 4'-phosphopantothenate to form 4-phosphopantothenoylcysteine, in the latter compound is decarboxylated to form 4'-phosphopantotheine.</text>
</comment>
<keyword evidence="1 3" id="KW-0210">Decarboxylase</keyword>
<keyword evidence="3" id="KW-0460">Magnesium</keyword>
<dbReference type="EC" id="4.1.1.36" evidence="3"/>
<evidence type="ECO:0000259" key="6">
    <source>
        <dbReference type="Pfam" id="PF02441"/>
    </source>
</evidence>
<dbReference type="PANTHER" id="PTHR14359">
    <property type="entry name" value="HOMO-OLIGOMERIC FLAVIN CONTAINING CYS DECARBOXYLASE FAMILY"/>
    <property type="match status" value="1"/>
</dbReference>
<dbReference type="InterPro" id="IPR005252">
    <property type="entry name" value="CoaBC"/>
</dbReference>
<evidence type="ECO:0000256" key="1">
    <source>
        <dbReference type="ARBA" id="ARBA00022793"/>
    </source>
</evidence>
<dbReference type="Gene3D" id="3.40.50.1950">
    <property type="entry name" value="Flavin prenyltransferase-like"/>
    <property type="match status" value="1"/>
</dbReference>
<keyword evidence="3 4" id="KW-0436">Ligase</keyword>
<dbReference type="GO" id="GO:0004633">
    <property type="term" value="F:phosphopantothenoylcysteine decarboxylase activity"/>
    <property type="evidence" value="ECO:0007669"/>
    <property type="project" value="UniProtKB-UniRule"/>
</dbReference>
<name>A0A0F5JY26_9BURK</name>
<evidence type="ECO:0000313" key="9">
    <source>
        <dbReference type="Proteomes" id="UP000033618"/>
    </source>
</evidence>
<dbReference type="Pfam" id="PF02441">
    <property type="entry name" value="Flavoprotein"/>
    <property type="match status" value="1"/>
</dbReference>
<dbReference type="OrthoDB" id="9802554at2"/>
<dbReference type="InterPro" id="IPR003382">
    <property type="entry name" value="Flavoprotein"/>
</dbReference>
<evidence type="ECO:0000256" key="3">
    <source>
        <dbReference type="HAMAP-Rule" id="MF_02225"/>
    </source>
</evidence>
<accession>A0A0F5JY26</accession>
<feature type="binding site" evidence="3">
    <location>
        <position position="378"/>
    </location>
    <ligand>
        <name>CTP</name>
        <dbReference type="ChEBI" id="CHEBI:37563"/>
    </ligand>
</feature>
<comment type="caution">
    <text evidence="8">The sequence shown here is derived from an EMBL/GenBank/DDBJ whole genome shotgun (WGS) entry which is preliminary data.</text>
</comment>
<dbReference type="NCBIfam" id="TIGR00521">
    <property type="entry name" value="coaBC_dfp"/>
    <property type="match status" value="1"/>
</dbReference>
<feature type="binding site" evidence="3">
    <location>
        <position position="364"/>
    </location>
    <ligand>
        <name>CTP</name>
        <dbReference type="ChEBI" id="CHEBI:37563"/>
    </ligand>
</feature>
<gene>
    <name evidence="3" type="primary">coaBC</name>
    <name evidence="8" type="ORF">WM40_16415</name>
</gene>
<dbReference type="AlphaFoldDB" id="A0A0F5JY26"/>
<feature type="domain" description="Flavoprotein" evidence="6">
    <location>
        <begin position="14"/>
        <end position="183"/>
    </location>
</feature>
<dbReference type="Gene3D" id="3.40.50.10300">
    <property type="entry name" value="CoaB-like"/>
    <property type="match status" value="1"/>
</dbReference>
<feature type="region of interest" description="Phosphopantothenoylcysteine decarboxylase" evidence="3">
    <location>
        <begin position="1"/>
        <end position="196"/>
    </location>
</feature>
<protein>
    <recommendedName>
        <fullName evidence="3">Coenzyme A biosynthesis bifunctional protein CoaBC</fullName>
    </recommendedName>
    <alternativeName>
        <fullName evidence="3">DNA/pantothenate metabolism flavoprotein</fullName>
    </alternativeName>
    <alternativeName>
        <fullName evidence="3">Phosphopantothenoylcysteine synthetase/decarboxylase</fullName>
        <shortName evidence="3">PPCS-PPCDC</shortName>
    </alternativeName>
    <domain>
        <recommendedName>
            <fullName evidence="3">Phosphopantothenoylcysteine decarboxylase</fullName>
            <shortName evidence="3">PPC decarboxylase</shortName>
            <shortName evidence="3">PPC-DC</shortName>
            <ecNumber evidence="3">4.1.1.36</ecNumber>
        </recommendedName>
        <alternativeName>
            <fullName evidence="3">CoaC</fullName>
        </alternativeName>
    </domain>
    <domain>
        <recommendedName>
            <fullName evidence="3">Phosphopantothenate--cysteine ligase</fullName>
            <ecNumber evidence="3">6.3.2.5</ecNumber>
        </recommendedName>
        <alternativeName>
            <fullName evidence="3">CoaB</fullName>
        </alternativeName>
        <alternativeName>
            <fullName evidence="3">Phosphopantothenoylcysteine synthetase</fullName>
            <shortName evidence="3">PPC synthetase</shortName>
            <shortName evidence="3">PPC-S</shortName>
        </alternativeName>
    </domain>
</protein>
<dbReference type="UniPathway" id="UPA00241">
    <property type="reaction ID" value="UER00353"/>
</dbReference>
<feature type="binding site" evidence="3">
    <location>
        <position position="329"/>
    </location>
    <ligand>
        <name>CTP</name>
        <dbReference type="ChEBI" id="CHEBI:37563"/>
    </ligand>
</feature>
<keyword evidence="9" id="KW-1185">Reference proteome</keyword>
<comment type="similarity">
    <text evidence="3 4">In the C-terminal section; belongs to the PPC synthetase family.</text>
</comment>
<comment type="catalytic activity">
    <reaction evidence="3 4">
        <text>N-[(R)-4-phosphopantothenoyl]-L-cysteine + H(+) = (R)-4'-phosphopantetheine + CO2</text>
        <dbReference type="Rhea" id="RHEA:16793"/>
        <dbReference type="ChEBI" id="CHEBI:15378"/>
        <dbReference type="ChEBI" id="CHEBI:16526"/>
        <dbReference type="ChEBI" id="CHEBI:59458"/>
        <dbReference type="ChEBI" id="CHEBI:61723"/>
        <dbReference type="EC" id="4.1.1.36"/>
    </reaction>
</comment>
<feature type="region of interest" description="Phosphopantothenate--cysteine ligase" evidence="3">
    <location>
        <begin position="197"/>
        <end position="445"/>
    </location>
</feature>
<keyword evidence="3" id="KW-0511">Multifunctional enzyme</keyword>
<comment type="caution">
    <text evidence="3">Lacks conserved residue(s) required for the propagation of feature annotation.</text>
</comment>